<protein>
    <submittedName>
        <fullName evidence="4">FecR protein</fullName>
    </submittedName>
</protein>
<evidence type="ECO:0000313" key="5">
    <source>
        <dbReference type="Proteomes" id="UP000199705"/>
    </source>
</evidence>
<dbReference type="InterPro" id="IPR032508">
    <property type="entry name" value="FecR_C"/>
</dbReference>
<evidence type="ECO:0000313" key="4">
    <source>
        <dbReference type="EMBL" id="SDG42479.1"/>
    </source>
</evidence>
<gene>
    <name evidence="4" type="ORF">SAMN05192573_103371</name>
</gene>
<feature type="domain" description="FecR protein" evidence="2">
    <location>
        <begin position="180"/>
        <end position="274"/>
    </location>
</feature>
<dbReference type="Gene3D" id="3.55.50.30">
    <property type="match status" value="1"/>
</dbReference>
<dbReference type="Pfam" id="PF16344">
    <property type="entry name" value="FecR_C"/>
    <property type="match status" value="1"/>
</dbReference>
<keyword evidence="1" id="KW-1133">Transmembrane helix</keyword>
<evidence type="ECO:0000256" key="1">
    <source>
        <dbReference type="SAM" id="Phobius"/>
    </source>
</evidence>
<dbReference type="InterPro" id="IPR012373">
    <property type="entry name" value="Ferrdict_sens_TM"/>
</dbReference>
<dbReference type="Gene3D" id="2.60.120.1440">
    <property type="match status" value="1"/>
</dbReference>
<accession>A0A1G7U5Z7</accession>
<reference evidence="5" key="1">
    <citation type="submission" date="2016-10" db="EMBL/GenBank/DDBJ databases">
        <authorList>
            <person name="Varghese N."/>
            <person name="Submissions S."/>
        </authorList>
    </citation>
    <scope>NUCLEOTIDE SEQUENCE [LARGE SCALE GENOMIC DNA]</scope>
    <source>
        <strain evidence="5">Gh-67</strain>
    </source>
</reference>
<dbReference type="Proteomes" id="UP000199705">
    <property type="component" value="Unassembled WGS sequence"/>
</dbReference>
<dbReference type="GO" id="GO:0016989">
    <property type="term" value="F:sigma factor antagonist activity"/>
    <property type="evidence" value="ECO:0007669"/>
    <property type="project" value="TreeGrafter"/>
</dbReference>
<feature type="domain" description="Protein FecR C-terminal" evidence="3">
    <location>
        <begin position="318"/>
        <end position="384"/>
    </location>
</feature>
<dbReference type="Pfam" id="PF04773">
    <property type="entry name" value="FecR"/>
    <property type="match status" value="1"/>
</dbReference>
<dbReference type="FunFam" id="2.60.120.1440:FF:000001">
    <property type="entry name" value="Putative anti-sigma factor"/>
    <property type="match status" value="1"/>
</dbReference>
<dbReference type="AlphaFoldDB" id="A0A1G7U5Z7"/>
<dbReference type="RefSeq" id="WP_091164390.1">
    <property type="nucleotide sequence ID" value="NZ_FNCG01000003.1"/>
</dbReference>
<keyword evidence="1" id="KW-0472">Membrane</keyword>
<proteinExistence type="predicted"/>
<evidence type="ECO:0000259" key="2">
    <source>
        <dbReference type="Pfam" id="PF04773"/>
    </source>
</evidence>
<organism evidence="4 5">
    <name type="scientific">Mucilaginibacter gossypii</name>
    <dbReference type="NCBI Taxonomy" id="551996"/>
    <lineage>
        <taxon>Bacteria</taxon>
        <taxon>Pseudomonadati</taxon>
        <taxon>Bacteroidota</taxon>
        <taxon>Sphingobacteriia</taxon>
        <taxon>Sphingobacteriales</taxon>
        <taxon>Sphingobacteriaceae</taxon>
        <taxon>Mucilaginibacter</taxon>
    </lineage>
</organism>
<dbReference type="PANTHER" id="PTHR30273">
    <property type="entry name" value="PERIPLASMIC SIGNAL SENSOR AND SIGMA FACTOR ACTIVATOR FECR-RELATED"/>
    <property type="match status" value="1"/>
</dbReference>
<dbReference type="InterPro" id="IPR006860">
    <property type="entry name" value="FecR"/>
</dbReference>
<dbReference type="EMBL" id="FNCG01000003">
    <property type="protein sequence ID" value="SDG42479.1"/>
    <property type="molecule type" value="Genomic_DNA"/>
</dbReference>
<dbReference type="STRING" id="551996.SAMN05192573_103371"/>
<keyword evidence="5" id="KW-1185">Reference proteome</keyword>
<evidence type="ECO:0000259" key="3">
    <source>
        <dbReference type="Pfam" id="PF16344"/>
    </source>
</evidence>
<name>A0A1G7U5Z7_9SPHI</name>
<dbReference type="PANTHER" id="PTHR30273:SF2">
    <property type="entry name" value="PROTEIN FECR"/>
    <property type="match status" value="1"/>
</dbReference>
<keyword evidence="1" id="KW-0812">Transmembrane</keyword>
<feature type="transmembrane region" description="Helical" evidence="1">
    <location>
        <begin position="82"/>
        <end position="103"/>
    </location>
</feature>
<sequence>MDEANKQYFIQILAKYKRGEATQEEIKFLESYYNLFDLNDDLITDENEADYLYLKDAIKAKVDERIAQYEKKPVTMPLRSGWTRYAVAASILLFISVGAYFFIRNRYKADNLAANSYKGIVPGTNKATLTLANGTTISLDDAANGQIAKQAGVKITKTADGQIVYQAEATGQNQAVQNMVTTPNGGQYKVILPDGTNVWLNAASSITYPTVFKGAEREVTLNGEGYFEVTKNKAMPFRVKSALQTIEVLGTHFNINAYGDEALVKTTLLEGSVKVTSATNSILIVPGEQAVISRTGNGTISKQQVNLDKEVAWKNGIFSFADEDIREVMRQVSRWYDIDVVYDGDMPTEKFFGEISRSSNLADVFRILELNNMKFAVEGKTVKVSYSK</sequence>